<keyword evidence="2" id="KW-1185">Reference proteome</keyword>
<dbReference type="AlphaFoldDB" id="A0A0N9Y714"/>
<dbReference type="PANTHER" id="PTHR37512">
    <property type="entry name" value="TRIFUNCTIONAL NAD BIOSYNTHESIS/REGULATOR PROTEIN NADR"/>
    <property type="match status" value="1"/>
</dbReference>
<dbReference type="PATRIC" id="fig|1766.6.peg.1160"/>
<organism evidence="1 2">
    <name type="scientific">Mycolicibacterium fortuitum</name>
    <name type="common">Mycobacterium fortuitum</name>
    <dbReference type="NCBI Taxonomy" id="1766"/>
    <lineage>
        <taxon>Bacteria</taxon>
        <taxon>Bacillati</taxon>
        <taxon>Actinomycetota</taxon>
        <taxon>Actinomycetes</taxon>
        <taxon>Mycobacteriales</taxon>
        <taxon>Mycobacteriaceae</taxon>
        <taxon>Mycolicibacterium</taxon>
    </lineage>
</organism>
<proteinExistence type="predicted"/>
<dbReference type="PANTHER" id="PTHR37512:SF1">
    <property type="entry name" value="NADR_TTD14 AAA DOMAIN-CONTAINING PROTEIN"/>
    <property type="match status" value="1"/>
</dbReference>
<evidence type="ECO:0000313" key="1">
    <source>
        <dbReference type="EMBL" id="ALI25027.1"/>
    </source>
</evidence>
<dbReference type="Pfam" id="PF13521">
    <property type="entry name" value="AAA_28"/>
    <property type="match status" value="1"/>
</dbReference>
<gene>
    <name evidence="1" type="ORF">XA26_11740</name>
</gene>
<dbReference type="SUPFAM" id="SSF52374">
    <property type="entry name" value="Nucleotidylyl transferase"/>
    <property type="match status" value="1"/>
</dbReference>
<keyword evidence="1" id="KW-0418">Kinase</keyword>
<accession>A0A0N9Y714</accession>
<keyword evidence="1" id="KW-0808">Transferase</keyword>
<reference evidence="1 2" key="1">
    <citation type="journal article" date="2015" name="MBio">
        <title>Enzymatic Degradation of Phenazines Can Generate Energy and Protect Sensitive Organisms from Toxicity.</title>
        <authorList>
            <person name="Costa K.C."/>
            <person name="Bergkessel M."/>
            <person name="Saunders S."/>
            <person name="Korlach J."/>
            <person name="Newman D.K."/>
        </authorList>
    </citation>
    <scope>NUCLEOTIDE SEQUENCE [LARGE SCALE GENOMIC DNA]</scope>
    <source>
        <strain evidence="1 2">CT6</strain>
    </source>
</reference>
<dbReference type="Gene3D" id="3.40.50.620">
    <property type="entry name" value="HUPs"/>
    <property type="match status" value="1"/>
</dbReference>
<dbReference type="InterPro" id="IPR052735">
    <property type="entry name" value="NAD_biosynth-regulator"/>
</dbReference>
<dbReference type="SUPFAM" id="SSF52540">
    <property type="entry name" value="P-loop containing nucleoside triphosphate hydrolases"/>
    <property type="match status" value="1"/>
</dbReference>
<name>A0A0N9Y714_MYCFO</name>
<dbReference type="Proteomes" id="UP000057134">
    <property type="component" value="Chromosome"/>
</dbReference>
<dbReference type="EC" id="2.7.1.22" evidence="1"/>
<dbReference type="STRING" id="1766.XA26_11740"/>
<dbReference type="InterPro" id="IPR038727">
    <property type="entry name" value="NadR/Ttd14_AAA_dom"/>
</dbReference>
<dbReference type="RefSeq" id="WP_054603979.1">
    <property type="nucleotide sequence ID" value="NZ_CP011269.1"/>
</dbReference>
<dbReference type="InterPro" id="IPR014729">
    <property type="entry name" value="Rossmann-like_a/b/a_fold"/>
</dbReference>
<evidence type="ECO:0000313" key="2">
    <source>
        <dbReference type="Proteomes" id="UP000057134"/>
    </source>
</evidence>
<sequence length="362" mass="39562">MSEFGHGLFIGKFYPPHRGHHAAVTVAADRCDRVSVLVMAAAPETVPLADRVAWLRATHAAQTNVTVAGIPCDAPLDVTDERVWAAQVAAMRAGLRAAGCPADVDAVFCGDDYGDELARWFDAESVRITRSPVSASAVRRDLAGRWLELAPATRAGLTTRVVVVGAESTGTTTVAAQLQQHYAARGGIWATTRNVEEYGREYTSVLWERQPGREIDELVWQHADFDAIGTEQSRREEIAARDGSPILICDTDAFATAVWERRYLGAAARSGQPWTRVPHRAVYLLTDHTDVPWHDDGMREGDLDMRAAMTGWFADALTAAGHSWVLLTGSLPERLELAVRTVDPLLDLSMRFGEPLHGPGFE</sequence>
<dbReference type="GO" id="GO:0050262">
    <property type="term" value="F:ribosylnicotinamide kinase activity"/>
    <property type="evidence" value="ECO:0007669"/>
    <property type="project" value="UniProtKB-EC"/>
</dbReference>
<protein>
    <submittedName>
        <fullName evidence="1">Ribosylnicotinamide kinase</fullName>
        <ecNumber evidence="1">2.7.1.22</ecNumber>
    </submittedName>
</protein>
<dbReference type="EMBL" id="CP011269">
    <property type="protein sequence ID" value="ALI25027.1"/>
    <property type="molecule type" value="Genomic_DNA"/>
</dbReference>
<dbReference type="KEGG" id="mft:XA26_11740"/>
<dbReference type="Gene3D" id="3.40.50.300">
    <property type="entry name" value="P-loop containing nucleotide triphosphate hydrolases"/>
    <property type="match status" value="1"/>
</dbReference>
<dbReference type="InterPro" id="IPR027417">
    <property type="entry name" value="P-loop_NTPase"/>
</dbReference>